<evidence type="ECO:0000256" key="5">
    <source>
        <dbReference type="ARBA" id="ARBA00022490"/>
    </source>
</evidence>
<dbReference type="PROSITE" id="PS00973">
    <property type="entry name" value="USP_2"/>
    <property type="match status" value="1"/>
</dbReference>
<dbReference type="PROSITE" id="PS51283">
    <property type="entry name" value="DUSP"/>
    <property type="match status" value="1"/>
</dbReference>
<sequence length="901" mass="103750">MFSYVSVRYLVDSKWFKQWKKYVGYDSWDAYNAGHEESHPGPIDNSGILKEGDLSQLKDHLIDELDYVLLPKEGWEKVSSWYGTTTGQDPVARKVVEHGMFVKRCKVEVYLMEFKLCENSQLDHIVTSKFSKGDTIDTIEKKMREMFEISEDKETRLWNKYMSNSYEPLHQKTKTVQDAELYQGQLLVIEQKNADGSWTRQLPTTYTRSSSKYITNGSGKSSYGYGSTYATRGGSGSAYNHNNYSGGPKVQPGLCGLSNLGNTCFMNSALQCMSNVPLLTKYFLNDEYKDELNLDNPLGMNGEIAKSYAELLKHMWSGMYGYTIPRNFKMQVGRFAPQFSGFQQQDSQELLAFLLDGLHEDLNRIIKKPYIELKDSDGRKDEIVAAESWENHLKRNHSIIVDLFHGQFKSKLVCPTCSKVSVTFDPFCFLSLPLPVKKERLMEVFFVRLDGESRPLQMKVVVKKPGRILDLCKAVSKITHVPADNLVVTDVYNHRFHKVYLGNEPLNHITDRDTIYLFEVNVTSADDPETIVLPIYHREPRQSSFSSSTNYHLFGSPMIIPVSRKKTTYQDLYETALKKMSWFVSHPENDDWFYEAEEEEEENPSELQNGESKMKSDSSDEEDDKEKEEVEKETIPPLRRENERMFNLTVVNPYGSSEVHKLRDDGTPLKLTNRTYVSLDWNLRAKEKFFNEATSEELDKDDSVNLKNNSKKQAINLSECLKLFLLEETLDKEDSWYCPSCEEHKEATKKFDLWKLPKVLVIHLKRFSCNRYSRDKLDTFVTYPLTDLNMTEYLAGTKGDHDYKYDLVAVVNHYGGLGGGHYTAYANNAPRNEWYYFDDSSVSAASTDQVLSKAAYVLFYIRQDCLKDFSQNGLATLAKSEDMEDENSKNSESDDEDMETN</sequence>
<dbReference type="Proteomes" id="UP000230750">
    <property type="component" value="Unassembled WGS sequence"/>
</dbReference>
<dbReference type="OrthoDB" id="265776at2759"/>
<dbReference type="InterPro" id="IPR028135">
    <property type="entry name" value="Ub_USP-typ"/>
</dbReference>
<dbReference type="GO" id="GO:0005737">
    <property type="term" value="C:cytoplasm"/>
    <property type="evidence" value="ECO:0007669"/>
    <property type="project" value="UniProtKB-SubCell"/>
</dbReference>
<dbReference type="GO" id="GO:0005634">
    <property type="term" value="C:nucleus"/>
    <property type="evidence" value="ECO:0007669"/>
    <property type="project" value="UniProtKB-SubCell"/>
</dbReference>
<dbReference type="Pfam" id="PF14836">
    <property type="entry name" value="Ubiquitin_3"/>
    <property type="match status" value="1"/>
</dbReference>
<dbReference type="InterPro" id="IPR028889">
    <property type="entry name" value="USP"/>
</dbReference>
<dbReference type="GO" id="GO:0016579">
    <property type="term" value="P:protein deubiquitination"/>
    <property type="evidence" value="ECO:0007669"/>
    <property type="project" value="InterPro"/>
</dbReference>
<dbReference type="InterPro" id="IPR035927">
    <property type="entry name" value="DUSP-like_sf"/>
</dbReference>
<dbReference type="Pfam" id="PF00443">
    <property type="entry name" value="UCH"/>
    <property type="match status" value="1"/>
</dbReference>
<reference evidence="15 16" key="1">
    <citation type="journal article" date="2017" name="PLoS Biol.">
        <title>The sea cucumber genome provides insights into morphological evolution and visceral regeneration.</title>
        <authorList>
            <person name="Zhang X."/>
            <person name="Sun L."/>
            <person name="Yuan J."/>
            <person name="Sun Y."/>
            <person name="Gao Y."/>
            <person name="Zhang L."/>
            <person name="Li S."/>
            <person name="Dai H."/>
            <person name="Hamel J.F."/>
            <person name="Liu C."/>
            <person name="Yu Y."/>
            <person name="Liu S."/>
            <person name="Lin W."/>
            <person name="Guo K."/>
            <person name="Jin S."/>
            <person name="Xu P."/>
            <person name="Storey K.B."/>
            <person name="Huan P."/>
            <person name="Zhang T."/>
            <person name="Zhou Y."/>
            <person name="Zhang J."/>
            <person name="Lin C."/>
            <person name="Li X."/>
            <person name="Xing L."/>
            <person name="Huo D."/>
            <person name="Sun M."/>
            <person name="Wang L."/>
            <person name="Mercier A."/>
            <person name="Li F."/>
            <person name="Yang H."/>
            <person name="Xiang J."/>
        </authorList>
    </citation>
    <scope>NUCLEOTIDE SEQUENCE [LARGE SCALE GENOMIC DNA]</scope>
    <source>
        <strain evidence="15">Shaxun</strain>
        <tissue evidence="15">Muscle</tissue>
    </source>
</reference>
<accession>A0A2G8KZZ9</accession>
<comment type="caution">
    <text evidence="15">The sequence shown here is derived from an EMBL/GenBank/DDBJ whole genome shotgun (WGS) entry which is preliminary data.</text>
</comment>
<dbReference type="InterPro" id="IPR050185">
    <property type="entry name" value="Ub_carboxyl-term_hydrolase"/>
</dbReference>
<evidence type="ECO:0000256" key="11">
    <source>
        <dbReference type="RuleBase" id="RU366025"/>
    </source>
</evidence>
<evidence type="ECO:0000256" key="10">
    <source>
        <dbReference type="ARBA" id="ARBA00023242"/>
    </source>
</evidence>
<dbReference type="GO" id="GO:0004843">
    <property type="term" value="F:cysteine-type deubiquitinase activity"/>
    <property type="evidence" value="ECO:0007669"/>
    <property type="project" value="UniProtKB-UniRule"/>
</dbReference>
<evidence type="ECO:0000256" key="2">
    <source>
        <dbReference type="ARBA" id="ARBA00004123"/>
    </source>
</evidence>
<dbReference type="Gene3D" id="3.30.2230.10">
    <property type="entry name" value="DUSP-like"/>
    <property type="match status" value="1"/>
</dbReference>
<dbReference type="CDD" id="cd02674">
    <property type="entry name" value="Peptidase_C19R"/>
    <property type="match status" value="1"/>
</dbReference>
<evidence type="ECO:0000256" key="4">
    <source>
        <dbReference type="ARBA" id="ARBA00009085"/>
    </source>
</evidence>
<evidence type="ECO:0000259" key="14">
    <source>
        <dbReference type="PROSITE" id="PS51283"/>
    </source>
</evidence>
<protein>
    <recommendedName>
        <fullName evidence="11">Ubiquitin carboxyl-terminal hydrolase</fullName>
        <ecNumber evidence="11">3.4.19.12</ecNumber>
    </recommendedName>
</protein>
<dbReference type="PROSITE" id="PS00972">
    <property type="entry name" value="USP_1"/>
    <property type="match status" value="1"/>
</dbReference>
<keyword evidence="8 11" id="KW-0378">Hydrolase</keyword>
<evidence type="ECO:0000259" key="13">
    <source>
        <dbReference type="PROSITE" id="PS50235"/>
    </source>
</evidence>
<dbReference type="PANTHER" id="PTHR21646">
    <property type="entry name" value="UBIQUITIN CARBOXYL-TERMINAL HYDROLASE"/>
    <property type="match status" value="1"/>
</dbReference>
<proteinExistence type="inferred from homology"/>
<evidence type="ECO:0000256" key="12">
    <source>
        <dbReference type="SAM" id="MobiDB-lite"/>
    </source>
</evidence>
<comment type="subcellular location">
    <subcellularLocation>
        <location evidence="3">Cytoplasm</location>
    </subcellularLocation>
    <subcellularLocation>
        <location evidence="2">Nucleus</location>
    </subcellularLocation>
</comment>
<dbReference type="InterPro" id="IPR006615">
    <property type="entry name" value="Pept_C19_DUSP"/>
</dbReference>
<dbReference type="PROSITE" id="PS50235">
    <property type="entry name" value="USP_3"/>
    <property type="match status" value="1"/>
</dbReference>
<evidence type="ECO:0000256" key="1">
    <source>
        <dbReference type="ARBA" id="ARBA00000707"/>
    </source>
</evidence>
<evidence type="ECO:0000256" key="6">
    <source>
        <dbReference type="ARBA" id="ARBA00022670"/>
    </source>
</evidence>
<dbReference type="AlphaFoldDB" id="A0A2G8KZZ9"/>
<name>A0A2G8KZZ9_STIJA</name>
<dbReference type="Gene3D" id="3.10.20.90">
    <property type="entry name" value="Phosphatidylinositol 3-kinase Catalytic Subunit, Chain A, domain 1"/>
    <property type="match status" value="1"/>
</dbReference>
<dbReference type="PANTHER" id="PTHR21646:SF24">
    <property type="entry name" value="UBIQUITIN CARBOXYL-TERMINAL HYDROLASE"/>
    <property type="match status" value="1"/>
</dbReference>
<evidence type="ECO:0000313" key="15">
    <source>
        <dbReference type="EMBL" id="PIK53577.1"/>
    </source>
</evidence>
<evidence type="ECO:0000256" key="9">
    <source>
        <dbReference type="ARBA" id="ARBA00022807"/>
    </source>
</evidence>
<dbReference type="FunFam" id="3.90.70.10:FF:000013">
    <property type="entry name" value="ubiquitin carboxyl-terminal hydrolase 15 isoform X1"/>
    <property type="match status" value="1"/>
</dbReference>
<feature type="domain" description="DUSP" evidence="14">
    <location>
        <begin position="1"/>
        <end position="96"/>
    </location>
</feature>
<keyword evidence="6 11" id="KW-0645">Protease</keyword>
<evidence type="ECO:0000256" key="7">
    <source>
        <dbReference type="ARBA" id="ARBA00022786"/>
    </source>
</evidence>
<keyword evidence="5" id="KW-0963">Cytoplasm</keyword>
<dbReference type="SUPFAM" id="SSF54001">
    <property type="entry name" value="Cysteine proteinases"/>
    <property type="match status" value="1"/>
</dbReference>
<dbReference type="SMART" id="SM00695">
    <property type="entry name" value="DUSP"/>
    <property type="match status" value="1"/>
</dbReference>
<comment type="catalytic activity">
    <reaction evidence="1 11">
        <text>Thiol-dependent hydrolysis of ester, thioester, amide, peptide and isopeptide bonds formed by the C-terminal Gly of ubiquitin (a 76-residue protein attached to proteins as an intracellular targeting signal).</text>
        <dbReference type="EC" id="3.4.19.12"/>
    </reaction>
</comment>
<evidence type="ECO:0000313" key="16">
    <source>
        <dbReference type="Proteomes" id="UP000230750"/>
    </source>
</evidence>
<gene>
    <name evidence="15" type="ORF">BSL78_09495</name>
</gene>
<dbReference type="Pfam" id="PF06337">
    <property type="entry name" value="DUSP"/>
    <property type="match status" value="1"/>
</dbReference>
<dbReference type="InterPro" id="IPR018200">
    <property type="entry name" value="USP_CS"/>
</dbReference>
<keyword evidence="10" id="KW-0539">Nucleus</keyword>
<dbReference type="STRING" id="307972.A0A2G8KZZ9"/>
<feature type="region of interest" description="Disordered" evidence="12">
    <location>
        <begin position="596"/>
        <end position="641"/>
    </location>
</feature>
<dbReference type="InterPro" id="IPR001394">
    <property type="entry name" value="Peptidase_C19_UCH"/>
</dbReference>
<keyword evidence="9 11" id="KW-0788">Thiol protease</keyword>
<keyword evidence="16" id="KW-1185">Reference proteome</keyword>
<dbReference type="GO" id="GO:0006508">
    <property type="term" value="P:proteolysis"/>
    <property type="evidence" value="ECO:0007669"/>
    <property type="project" value="UniProtKB-KW"/>
</dbReference>
<keyword evidence="7 11" id="KW-0833">Ubl conjugation pathway</keyword>
<dbReference type="EC" id="3.4.19.12" evidence="11"/>
<dbReference type="FunFam" id="3.30.2230.10:FF:000003">
    <property type="entry name" value="ubiquitin carboxyl-terminal hydrolase 15 isoform X1"/>
    <property type="match status" value="1"/>
</dbReference>
<feature type="compositionally biased region" description="Basic and acidic residues" evidence="12">
    <location>
        <begin position="627"/>
        <end position="641"/>
    </location>
</feature>
<comment type="similarity">
    <text evidence="4 11">Belongs to the peptidase C19 family.</text>
</comment>
<dbReference type="InterPro" id="IPR038765">
    <property type="entry name" value="Papain-like_cys_pep_sf"/>
</dbReference>
<evidence type="ECO:0000256" key="8">
    <source>
        <dbReference type="ARBA" id="ARBA00022801"/>
    </source>
</evidence>
<dbReference type="SUPFAM" id="SSF143791">
    <property type="entry name" value="DUSP-like"/>
    <property type="match status" value="1"/>
</dbReference>
<feature type="region of interest" description="Disordered" evidence="12">
    <location>
        <begin position="877"/>
        <end position="901"/>
    </location>
</feature>
<dbReference type="Gene3D" id="3.90.70.10">
    <property type="entry name" value="Cysteine proteinases"/>
    <property type="match status" value="2"/>
</dbReference>
<evidence type="ECO:0000256" key="3">
    <source>
        <dbReference type="ARBA" id="ARBA00004496"/>
    </source>
</evidence>
<organism evidence="15 16">
    <name type="scientific">Stichopus japonicus</name>
    <name type="common">Sea cucumber</name>
    <dbReference type="NCBI Taxonomy" id="307972"/>
    <lineage>
        <taxon>Eukaryota</taxon>
        <taxon>Metazoa</taxon>
        <taxon>Echinodermata</taxon>
        <taxon>Eleutherozoa</taxon>
        <taxon>Echinozoa</taxon>
        <taxon>Holothuroidea</taxon>
        <taxon>Aspidochirotacea</taxon>
        <taxon>Aspidochirotida</taxon>
        <taxon>Stichopodidae</taxon>
        <taxon>Apostichopus</taxon>
    </lineage>
</organism>
<feature type="domain" description="USP" evidence="13">
    <location>
        <begin position="255"/>
        <end position="863"/>
    </location>
</feature>
<dbReference type="EMBL" id="MRZV01000280">
    <property type="protein sequence ID" value="PIK53577.1"/>
    <property type="molecule type" value="Genomic_DNA"/>
</dbReference>